<evidence type="ECO:0000313" key="8">
    <source>
        <dbReference type="Proteomes" id="UP000011083"/>
    </source>
</evidence>
<accession>L8GP13</accession>
<dbReference type="RefSeq" id="XP_004336723.1">
    <property type="nucleotide sequence ID" value="XM_004336675.1"/>
</dbReference>
<dbReference type="EMBL" id="KB008044">
    <property type="protein sequence ID" value="ELR14710.1"/>
    <property type="molecule type" value="Genomic_DNA"/>
</dbReference>
<dbReference type="KEGG" id="acan:ACA1_389940"/>
<feature type="domain" description="Aminotransferase class I/classII large" evidence="6">
    <location>
        <begin position="43"/>
        <end position="422"/>
    </location>
</feature>
<reference evidence="7 8" key="1">
    <citation type="journal article" date="2013" name="Genome Biol.">
        <title>Genome of Acanthamoeba castellanii highlights extensive lateral gene transfer and early evolution of tyrosine kinase signaling.</title>
        <authorList>
            <person name="Clarke M."/>
            <person name="Lohan A.J."/>
            <person name="Liu B."/>
            <person name="Lagkouvardos I."/>
            <person name="Roy S."/>
            <person name="Zafar N."/>
            <person name="Bertelli C."/>
            <person name="Schilde C."/>
            <person name="Kianianmomeni A."/>
            <person name="Burglin T.R."/>
            <person name="Frech C."/>
            <person name="Turcotte B."/>
            <person name="Kopec K.O."/>
            <person name="Synnott J.M."/>
            <person name="Choo C."/>
            <person name="Paponov I."/>
            <person name="Finkler A."/>
            <person name="Soon Heng Tan C."/>
            <person name="Hutchins A.P."/>
            <person name="Weinmeier T."/>
            <person name="Rattei T."/>
            <person name="Chu J.S."/>
            <person name="Gimenez G."/>
            <person name="Irimia M."/>
            <person name="Rigden D.J."/>
            <person name="Fitzpatrick D.A."/>
            <person name="Lorenzo-Morales J."/>
            <person name="Bateman A."/>
            <person name="Chiu C.H."/>
            <person name="Tang P."/>
            <person name="Hegemann P."/>
            <person name="Fromm H."/>
            <person name="Raoult D."/>
            <person name="Greub G."/>
            <person name="Miranda-Saavedra D."/>
            <person name="Chen N."/>
            <person name="Nash P."/>
            <person name="Ginger M.L."/>
            <person name="Horn M."/>
            <person name="Schaap P."/>
            <person name="Caler L."/>
            <person name="Loftus B."/>
        </authorList>
    </citation>
    <scope>NUCLEOTIDE SEQUENCE [LARGE SCALE GENOMIC DNA]</scope>
    <source>
        <strain evidence="7 8">Neff</strain>
    </source>
</reference>
<dbReference type="GeneID" id="14915391"/>
<keyword evidence="4 7" id="KW-0808">Transferase</keyword>
<dbReference type="OrthoDB" id="7042322at2759"/>
<evidence type="ECO:0000256" key="5">
    <source>
        <dbReference type="ARBA" id="ARBA00022898"/>
    </source>
</evidence>
<dbReference type="CDD" id="cd00609">
    <property type="entry name" value="AAT_like"/>
    <property type="match status" value="1"/>
</dbReference>
<proteinExistence type="inferred from homology"/>
<dbReference type="Proteomes" id="UP000011083">
    <property type="component" value="Unassembled WGS sequence"/>
</dbReference>
<evidence type="ECO:0000256" key="1">
    <source>
        <dbReference type="ARBA" id="ARBA00001933"/>
    </source>
</evidence>
<comment type="similarity">
    <text evidence="2">Belongs to the class-I pyridoxal-phosphate-dependent aminotransferase family.</text>
</comment>
<dbReference type="VEuPathDB" id="AmoebaDB:ACA1_389940"/>
<dbReference type="PANTHER" id="PTHR46383:SF1">
    <property type="entry name" value="ASPARTATE AMINOTRANSFERASE"/>
    <property type="match status" value="1"/>
</dbReference>
<keyword evidence="8" id="KW-1185">Reference proteome</keyword>
<dbReference type="InterPro" id="IPR015424">
    <property type="entry name" value="PyrdxlP-dep_Trfase"/>
</dbReference>
<dbReference type="STRING" id="1257118.L8GP13"/>
<dbReference type="PANTHER" id="PTHR46383">
    <property type="entry name" value="ASPARTATE AMINOTRANSFERASE"/>
    <property type="match status" value="1"/>
</dbReference>
<dbReference type="Gene3D" id="3.40.640.10">
    <property type="entry name" value="Type I PLP-dependent aspartate aminotransferase-like (Major domain)"/>
    <property type="match status" value="1"/>
</dbReference>
<gene>
    <name evidence="7" type="ORF">ACA1_389940</name>
</gene>
<dbReference type="InterPro" id="IPR015421">
    <property type="entry name" value="PyrdxlP-dep_Trfase_major"/>
</dbReference>
<keyword evidence="5" id="KW-0663">Pyridoxal phosphate</keyword>
<dbReference type="InterPro" id="IPR015422">
    <property type="entry name" value="PyrdxlP-dep_Trfase_small"/>
</dbReference>
<dbReference type="Pfam" id="PF00155">
    <property type="entry name" value="Aminotran_1_2"/>
    <property type="match status" value="1"/>
</dbReference>
<dbReference type="SUPFAM" id="SSF53383">
    <property type="entry name" value="PLP-dependent transferases"/>
    <property type="match status" value="1"/>
</dbReference>
<dbReference type="OMA" id="RGSCYET"/>
<sequence>MAINEMTPALQLVASPWAQHLKPSPTLAIKEVADQLKLSGVEVFDFGVGEMNPFVPVPLALRQAIAAAQLVESHSHYTAAPGDNSLLEALSEDFRRFGMTYAPHEIVICPGPKDAIFKACIALVNPAMPRNRVVAFAPSYEAFENVPPLTTGKPAIILPTDDRFFPKVDELERLLATDPTIAIIIVNSPNNPTGVVYPASLIADLAQVIGKYPQVAVISDESYRTAIYSDEPYSSIAHHLPLQTLVVAGISKELSSTGLRLGWVAGPAQIIRVIANVHGNATSSCGTDRPTDPIYQIQLARLKVSQTRRAERDMESRKEIKRQLQLRRDIALELFSSLPHLKRCKLTASQGAFYLFPDVTAFLDTRAPSVDEADAAEVIRTDKELALYLLRAAKVVAIPGSEFQRAGHLRLCYARDEATLRAGFQAMDAALARLSPASK</sequence>
<evidence type="ECO:0000259" key="6">
    <source>
        <dbReference type="Pfam" id="PF00155"/>
    </source>
</evidence>
<organism evidence="7 8">
    <name type="scientific">Acanthamoeba castellanii (strain ATCC 30010 / Neff)</name>
    <dbReference type="NCBI Taxonomy" id="1257118"/>
    <lineage>
        <taxon>Eukaryota</taxon>
        <taxon>Amoebozoa</taxon>
        <taxon>Discosea</taxon>
        <taxon>Longamoebia</taxon>
        <taxon>Centramoebida</taxon>
        <taxon>Acanthamoebidae</taxon>
        <taxon>Acanthamoeba</taxon>
    </lineage>
</organism>
<comment type="cofactor">
    <cofactor evidence="1">
        <name>pyridoxal 5'-phosphate</name>
        <dbReference type="ChEBI" id="CHEBI:597326"/>
    </cofactor>
</comment>
<dbReference type="InterPro" id="IPR050596">
    <property type="entry name" value="AspAT/PAT-like"/>
</dbReference>
<dbReference type="Gene3D" id="3.90.1150.10">
    <property type="entry name" value="Aspartate Aminotransferase, domain 1"/>
    <property type="match status" value="1"/>
</dbReference>
<evidence type="ECO:0000256" key="3">
    <source>
        <dbReference type="ARBA" id="ARBA00022576"/>
    </source>
</evidence>
<name>L8GP13_ACACF</name>
<dbReference type="GO" id="GO:0030170">
    <property type="term" value="F:pyridoxal phosphate binding"/>
    <property type="evidence" value="ECO:0007669"/>
    <property type="project" value="InterPro"/>
</dbReference>
<keyword evidence="3 7" id="KW-0032">Aminotransferase</keyword>
<evidence type="ECO:0000313" key="7">
    <source>
        <dbReference type="EMBL" id="ELR14710.1"/>
    </source>
</evidence>
<dbReference type="GO" id="GO:0006520">
    <property type="term" value="P:amino acid metabolic process"/>
    <property type="evidence" value="ECO:0007669"/>
    <property type="project" value="InterPro"/>
</dbReference>
<evidence type="ECO:0000256" key="2">
    <source>
        <dbReference type="ARBA" id="ARBA00007441"/>
    </source>
</evidence>
<dbReference type="InterPro" id="IPR004839">
    <property type="entry name" value="Aminotransferase_I/II_large"/>
</dbReference>
<dbReference type="AlphaFoldDB" id="L8GP13"/>
<dbReference type="GO" id="GO:0008483">
    <property type="term" value="F:transaminase activity"/>
    <property type="evidence" value="ECO:0007669"/>
    <property type="project" value="UniProtKB-KW"/>
</dbReference>
<evidence type="ECO:0000256" key="4">
    <source>
        <dbReference type="ARBA" id="ARBA00022679"/>
    </source>
</evidence>
<protein>
    <submittedName>
        <fullName evidence="7">Aminotransferase, class I/II superfamily protein</fullName>
    </submittedName>
</protein>